<dbReference type="EMBL" id="LR901004">
    <property type="protein sequence ID" value="CAD7247544.1"/>
    <property type="molecule type" value="Genomic_DNA"/>
</dbReference>
<feature type="region of interest" description="Disordered" evidence="1">
    <location>
        <begin position="1"/>
        <end position="26"/>
    </location>
</feature>
<dbReference type="Proteomes" id="UP000677054">
    <property type="component" value="Unassembled WGS sequence"/>
</dbReference>
<proteinExistence type="predicted"/>
<name>A0A7R8XC26_9CRUS</name>
<accession>A0A7R8XC26</accession>
<evidence type="ECO:0000313" key="3">
    <source>
        <dbReference type="Proteomes" id="UP000677054"/>
    </source>
</evidence>
<protein>
    <submittedName>
        <fullName evidence="2">Uncharacterized protein</fullName>
    </submittedName>
</protein>
<evidence type="ECO:0000256" key="1">
    <source>
        <dbReference type="SAM" id="MobiDB-lite"/>
    </source>
</evidence>
<keyword evidence="3" id="KW-1185">Reference proteome</keyword>
<dbReference type="EMBL" id="CAJPEV010001487">
    <property type="protein sequence ID" value="CAG0892931.1"/>
    <property type="molecule type" value="Genomic_DNA"/>
</dbReference>
<evidence type="ECO:0000313" key="2">
    <source>
        <dbReference type="EMBL" id="CAD7247544.1"/>
    </source>
</evidence>
<sequence length="213" mass="23562">MMSEDSNGESTFEIVDGKGTSQDEVSSLVQLANAQTVPPQLPAPGNTFLMGSPAPMMQNPPAFENNPGMSPVAMGTQPDAFVPAPPMHISPSYQYAASHGDQLDTDLHLETIPDILKSVPEIFLTLDRSRQASQTWIYRMVHNCLPKNHEGNSLEVSEPEEIHWGTYDYLDMLKQAIRDAFAPEGSEMIEGSLLAFKERLHEVIENYGSHIEH</sequence>
<dbReference type="AlphaFoldDB" id="A0A7R8XC26"/>
<gene>
    <name evidence="2" type="ORF">DSTB1V02_LOCUS7374</name>
</gene>
<organism evidence="2">
    <name type="scientific">Darwinula stevensoni</name>
    <dbReference type="NCBI Taxonomy" id="69355"/>
    <lineage>
        <taxon>Eukaryota</taxon>
        <taxon>Metazoa</taxon>
        <taxon>Ecdysozoa</taxon>
        <taxon>Arthropoda</taxon>
        <taxon>Crustacea</taxon>
        <taxon>Oligostraca</taxon>
        <taxon>Ostracoda</taxon>
        <taxon>Podocopa</taxon>
        <taxon>Podocopida</taxon>
        <taxon>Darwinulocopina</taxon>
        <taxon>Darwinuloidea</taxon>
        <taxon>Darwinulidae</taxon>
        <taxon>Darwinula</taxon>
    </lineage>
</organism>
<reference evidence="2" key="1">
    <citation type="submission" date="2020-11" db="EMBL/GenBank/DDBJ databases">
        <authorList>
            <person name="Tran Van P."/>
        </authorList>
    </citation>
    <scope>NUCLEOTIDE SEQUENCE</scope>
</reference>
<feature type="compositionally biased region" description="Polar residues" evidence="1">
    <location>
        <begin position="1"/>
        <end position="10"/>
    </location>
</feature>